<feature type="binding site" evidence="1">
    <location>
        <position position="195"/>
    </location>
    <ligand>
        <name>ATP</name>
        <dbReference type="ChEBI" id="CHEBI:30616"/>
    </ligand>
</feature>
<protein>
    <submittedName>
        <fullName evidence="5">Addiction module protein</fullName>
    </submittedName>
</protein>
<organism evidence="5 6">
    <name type="scientific">Basilea psittacipulmonis DSM 24701</name>
    <dbReference type="NCBI Taxonomy" id="1072685"/>
    <lineage>
        <taxon>Bacteria</taxon>
        <taxon>Pseudomonadati</taxon>
        <taxon>Pseudomonadota</taxon>
        <taxon>Betaproteobacteria</taxon>
        <taxon>Burkholderiales</taxon>
        <taxon>Alcaligenaceae</taxon>
        <taxon>Basilea</taxon>
    </lineage>
</organism>
<evidence type="ECO:0000259" key="4">
    <source>
        <dbReference type="PROSITE" id="PS51459"/>
    </source>
</evidence>
<dbReference type="Pfam" id="PF02661">
    <property type="entry name" value="Fic"/>
    <property type="match status" value="1"/>
</dbReference>
<dbReference type="InterPro" id="IPR036597">
    <property type="entry name" value="Fido-like_dom_sf"/>
</dbReference>
<dbReference type="PANTHER" id="PTHR13504">
    <property type="entry name" value="FIDO DOMAIN-CONTAINING PROTEIN DDB_G0283145"/>
    <property type="match status" value="1"/>
</dbReference>
<reference evidence="5 6" key="1">
    <citation type="journal article" date="2014" name="BMC Genomics">
        <title>A genomic perspective on a new bacterial genus and species from the Alcaligenaceae family, Basilea psittacipulmonis.</title>
        <authorList>
            <person name="Whiteson K.L."/>
            <person name="Hernandez D."/>
            <person name="Lazarevic V."/>
            <person name="Gaia N."/>
            <person name="Farinelli L."/>
            <person name="Francois P."/>
            <person name="Pilo P."/>
            <person name="Frey J."/>
            <person name="Schrenzel J."/>
        </authorList>
    </citation>
    <scope>NUCLEOTIDE SEQUENCE [LARGE SCALE GENOMIC DNA]</scope>
    <source>
        <strain evidence="5 6">DSM 24701</strain>
    </source>
</reference>
<feature type="domain" description="Fido" evidence="4">
    <location>
        <begin position="113"/>
        <end position="259"/>
    </location>
</feature>
<dbReference type="OrthoDB" id="9813719at2"/>
<feature type="binding site" evidence="3">
    <location>
        <begin position="199"/>
        <end position="206"/>
    </location>
    <ligand>
        <name>ATP</name>
        <dbReference type="ChEBI" id="CHEBI:30616"/>
    </ligand>
</feature>
<dbReference type="EMBL" id="CP009238">
    <property type="protein sequence ID" value="AIL32009.1"/>
    <property type="molecule type" value="Genomic_DNA"/>
</dbReference>
<dbReference type="RefSeq" id="WP_038497921.1">
    <property type="nucleotide sequence ID" value="NZ_AFWK01000032.1"/>
</dbReference>
<dbReference type="InterPro" id="IPR048770">
    <property type="entry name" value="SoFic-like_C"/>
</dbReference>
<dbReference type="InterPro" id="IPR040198">
    <property type="entry name" value="Fido_containing"/>
</dbReference>
<dbReference type="HOGENOM" id="CLU_047250_1_1_4"/>
<keyword evidence="6" id="KW-1185">Reference proteome</keyword>
<dbReference type="Proteomes" id="UP000028945">
    <property type="component" value="Chromosome"/>
</dbReference>
<keyword evidence="1" id="KW-0547">Nucleotide-binding</keyword>
<feature type="binding site" evidence="1">
    <location>
        <position position="66"/>
    </location>
    <ligand>
        <name>ATP</name>
        <dbReference type="ChEBI" id="CHEBI:30616"/>
    </ligand>
</feature>
<dbReference type="PROSITE" id="PS51459">
    <property type="entry name" value="FIDO"/>
    <property type="match status" value="1"/>
</dbReference>
<dbReference type="PANTHER" id="PTHR13504:SF35">
    <property type="entry name" value="PROTEIN ADENYLYLTRANSFERASE SOFIC"/>
    <property type="match status" value="1"/>
</dbReference>
<keyword evidence="1" id="KW-0067">ATP-binding</keyword>
<dbReference type="Gene3D" id="1.10.3290.10">
    <property type="entry name" value="Fido-like domain"/>
    <property type="match status" value="1"/>
</dbReference>
<evidence type="ECO:0000313" key="6">
    <source>
        <dbReference type="Proteomes" id="UP000028945"/>
    </source>
</evidence>
<name>A0A077DBG0_9BURK</name>
<accession>A0A077DBG0</accession>
<evidence type="ECO:0000256" key="2">
    <source>
        <dbReference type="PIRSR" id="PIRSR640198-1"/>
    </source>
</evidence>
<dbReference type="PIRSF" id="PIRSF038925">
    <property type="entry name" value="AMP-prot_trans"/>
    <property type="match status" value="1"/>
</dbReference>
<dbReference type="InterPro" id="IPR025758">
    <property type="entry name" value="Fic/DOC_N"/>
</dbReference>
<dbReference type="GO" id="GO:0005524">
    <property type="term" value="F:ATP binding"/>
    <property type="evidence" value="ECO:0007669"/>
    <property type="project" value="UniProtKB-KW"/>
</dbReference>
<evidence type="ECO:0000256" key="1">
    <source>
        <dbReference type="PIRSR" id="PIRSR038925-1"/>
    </source>
</evidence>
<dbReference type="KEGG" id="bpsi:IX83_00535"/>
<dbReference type="InterPro" id="IPR026287">
    <property type="entry name" value="SoFic-like"/>
</dbReference>
<dbReference type="Pfam" id="PF21248">
    <property type="entry name" value="SoFic-like_C"/>
    <property type="match status" value="1"/>
</dbReference>
<gene>
    <name evidence="5" type="ORF">IX83_00535</name>
</gene>
<feature type="binding site" evidence="1">
    <location>
        <position position="237"/>
    </location>
    <ligand>
        <name>ATP</name>
        <dbReference type="ChEBI" id="CHEBI:30616"/>
    </ligand>
</feature>
<proteinExistence type="predicted"/>
<evidence type="ECO:0000256" key="3">
    <source>
        <dbReference type="PIRSR" id="PIRSR640198-2"/>
    </source>
</evidence>
<dbReference type="SUPFAM" id="SSF140931">
    <property type="entry name" value="Fic-like"/>
    <property type="match status" value="1"/>
</dbReference>
<dbReference type="InterPro" id="IPR003812">
    <property type="entry name" value="Fido"/>
</dbReference>
<evidence type="ECO:0000313" key="5">
    <source>
        <dbReference type="EMBL" id="AIL32009.1"/>
    </source>
</evidence>
<dbReference type="eggNOG" id="COG3177">
    <property type="taxonomic scope" value="Bacteria"/>
</dbReference>
<dbReference type="Pfam" id="PF13784">
    <property type="entry name" value="Fic_N"/>
    <property type="match status" value="1"/>
</dbReference>
<dbReference type="AlphaFoldDB" id="A0A077DBG0"/>
<feature type="binding site" evidence="3">
    <location>
        <begin position="237"/>
        <end position="238"/>
    </location>
    <ligand>
        <name>ATP</name>
        <dbReference type="ChEBI" id="CHEBI:30616"/>
    </ligand>
</feature>
<feature type="active site" evidence="2">
    <location>
        <position position="195"/>
    </location>
</feature>
<feature type="binding site" evidence="1">
    <location>
        <begin position="200"/>
        <end position="206"/>
    </location>
    <ligand>
        <name>ATP</name>
        <dbReference type="ChEBI" id="CHEBI:30616"/>
    </ligand>
</feature>
<sequence length="359" mass="41633">MGQEKTYQLPDLFNLGNIENKTILKACNVAHQALGELKGVVHSMPNQNILLTTLPIQEAKESSAIENIITTQDDLYKSNADNLEFPSIAAKEVHRYGLAMAIGYEQVKQHKLITLRLIKDVQERLEGNNAGFRQQAGTALINQHTGETVYTPPQLPSEIENGMAKLTEFINNSEQIDYDPLVKMALIHHQFESIHPFYDGNGRTGRIINILYLIQQDLLETPILYLSRYINQHKEQYYRLIQQVRDTQNWEEWILFILQGIAQTAKQTTVLINQIKEFMQKHKHLIRRELPKIYSHELINNIYQYPYTKIDFVARDCRIHRNTASKYLEELVKLGVLKKEKIGKDNFYINTNLFNLLGE</sequence>